<proteinExistence type="predicted"/>
<sequence>MSDKQMTINDIAKMAGVSKATISRFLNGHFERMSEDTRTKIDQIIKTSGYRINQQAKALTDKQTHLIGMVVADIENIFSSMLFKGADQIFQESGYQIILMNSNNSLDQEQKQLERLLSLRVDGIILQPVSEMASHYQFIKDTGTAMVIVDRKLTPQSWPEITTDNYGYSQLLGNFIVRMGYQRIVMISEKIIDNSARTERYSAIKDIVDKVGISAKLIEIDRSTSDSDIYNLLMALSDNLENRTAVYALKGTILMRVIAILSHYHVAVPGQLGVVAFDDWDWAKLVQPQITTIQQNPQVMGKKSARRLINMMENDNMEIDTTLIESSLKVRDSLVDYHKNKSI</sequence>
<protein>
    <submittedName>
        <fullName evidence="5">Substrate-binding domain-containing protein</fullName>
    </submittedName>
</protein>
<dbReference type="Pfam" id="PF13377">
    <property type="entry name" value="Peripla_BP_3"/>
    <property type="match status" value="1"/>
</dbReference>
<dbReference type="GeneID" id="69058302"/>
<evidence type="ECO:0000313" key="5">
    <source>
        <dbReference type="EMBL" id="QHB52129.1"/>
    </source>
</evidence>
<dbReference type="EMBL" id="CP047121">
    <property type="protein sequence ID" value="QHB52129.1"/>
    <property type="molecule type" value="Genomic_DNA"/>
</dbReference>
<keyword evidence="3" id="KW-0804">Transcription</keyword>
<keyword evidence="1" id="KW-0805">Transcription regulation</keyword>
<feature type="domain" description="HTH lacI-type" evidence="4">
    <location>
        <begin position="6"/>
        <end position="61"/>
    </location>
</feature>
<evidence type="ECO:0000256" key="1">
    <source>
        <dbReference type="ARBA" id="ARBA00023015"/>
    </source>
</evidence>
<reference evidence="5 6" key="1">
    <citation type="submission" date="2019-12" db="EMBL/GenBank/DDBJ databases">
        <title>Lactobacillus hilgardii FLUB.</title>
        <authorList>
            <person name="Gustaw K."/>
        </authorList>
    </citation>
    <scope>NUCLEOTIDE SEQUENCE [LARGE SCALE GENOMIC DNA]</scope>
    <source>
        <strain evidence="5 6">FLUB</strain>
    </source>
</reference>
<evidence type="ECO:0000259" key="4">
    <source>
        <dbReference type="PROSITE" id="PS50932"/>
    </source>
</evidence>
<dbReference type="InterPro" id="IPR028082">
    <property type="entry name" value="Peripla_BP_I"/>
</dbReference>
<dbReference type="InterPro" id="IPR010982">
    <property type="entry name" value="Lambda_DNA-bd_dom_sf"/>
</dbReference>
<dbReference type="InterPro" id="IPR000843">
    <property type="entry name" value="HTH_LacI"/>
</dbReference>
<dbReference type="CDD" id="cd01392">
    <property type="entry name" value="HTH_LacI"/>
    <property type="match status" value="1"/>
</dbReference>
<dbReference type="PRINTS" id="PR00036">
    <property type="entry name" value="HTHLACI"/>
</dbReference>
<evidence type="ECO:0000256" key="2">
    <source>
        <dbReference type="ARBA" id="ARBA00023125"/>
    </source>
</evidence>
<name>A0A6P1E6B8_LENHI</name>
<dbReference type="InterPro" id="IPR046335">
    <property type="entry name" value="LacI/GalR-like_sensor"/>
</dbReference>
<dbReference type="Gene3D" id="3.40.50.2300">
    <property type="match status" value="2"/>
</dbReference>
<dbReference type="SMR" id="A0A6P1E6B8"/>
<evidence type="ECO:0000256" key="3">
    <source>
        <dbReference type="ARBA" id="ARBA00023163"/>
    </source>
</evidence>
<dbReference type="Pfam" id="PF00356">
    <property type="entry name" value="LacI"/>
    <property type="match status" value="1"/>
</dbReference>
<dbReference type="GO" id="GO:0000976">
    <property type="term" value="F:transcription cis-regulatory region binding"/>
    <property type="evidence" value="ECO:0007669"/>
    <property type="project" value="TreeGrafter"/>
</dbReference>
<dbReference type="PROSITE" id="PS50932">
    <property type="entry name" value="HTH_LACI_2"/>
    <property type="match status" value="1"/>
</dbReference>
<dbReference type="PANTHER" id="PTHR30146:SF154">
    <property type="entry name" value="TRANSCRIPTION REGULATOR, MEMBER OF GALR FAMILY"/>
    <property type="match status" value="1"/>
</dbReference>
<dbReference type="CDD" id="cd06283">
    <property type="entry name" value="PBP1_RegR_EndR_KdgR-like"/>
    <property type="match status" value="1"/>
</dbReference>
<dbReference type="Proteomes" id="UP000465035">
    <property type="component" value="Chromosome"/>
</dbReference>
<dbReference type="AlphaFoldDB" id="A0A6P1E6B8"/>
<keyword evidence="2" id="KW-0238">DNA-binding</keyword>
<dbReference type="SUPFAM" id="SSF47413">
    <property type="entry name" value="lambda repressor-like DNA-binding domains"/>
    <property type="match status" value="1"/>
</dbReference>
<organism evidence="5 6">
    <name type="scientific">Lentilactobacillus hilgardii</name>
    <name type="common">Lactobacillus hilgardii</name>
    <dbReference type="NCBI Taxonomy" id="1588"/>
    <lineage>
        <taxon>Bacteria</taxon>
        <taxon>Bacillati</taxon>
        <taxon>Bacillota</taxon>
        <taxon>Bacilli</taxon>
        <taxon>Lactobacillales</taxon>
        <taxon>Lactobacillaceae</taxon>
        <taxon>Lentilactobacillus</taxon>
    </lineage>
</organism>
<dbReference type="PANTHER" id="PTHR30146">
    <property type="entry name" value="LACI-RELATED TRANSCRIPTIONAL REPRESSOR"/>
    <property type="match status" value="1"/>
</dbReference>
<dbReference type="GO" id="GO:0003700">
    <property type="term" value="F:DNA-binding transcription factor activity"/>
    <property type="evidence" value="ECO:0007669"/>
    <property type="project" value="TreeGrafter"/>
</dbReference>
<dbReference type="SMART" id="SM00354">
    <property type="entry name" value="HTH_LACI"/>
    <property type="match status" value="1"/>
</dbReference>
<dbReference type="PROSITE" id="PS00356">
    <property type="entry name" value="HTH_LACI_1"/>
    <property type="match status" value="1"/>
</dbReference>
<dbReference type="RefSeq" id="WP_003554141.1">
    <property type="nucleotide sequence ID" value="NZ_CABKOL010000102.1"/>
</dbReference>
<accession>A0A6P1E6B8</accession>
<gene>
    <name evidence="5" type="ORF">GQR93_08000</name>
</gene>
<dbReference type="Gene3D" id="1.10.260.40">
    <property type="entry name" value="lambda repressor-like DNA-binding domains"/>
    <property type="match status" value="1"/>
</dbReference>
<evidence type="ECO:0000313" key="6">
    <source>
        <dbReference type="Proteomes" id="UP000465035"/>
    </source>
</evidence>
<dbReference type="SUPFAM" id="SSF53822">
    <property type="entry name" value="Periplasmic binding protein-like I"/>
    <property type="match status" value="1"/>
</dbReference>